<gene>
    <name evidence="4" type="ORF">HA333_05490</name>
</gene>
<evidence type="ECO:0000256" key="1">
    <source>
        <dbReference type="SAM" id="Coils"/>
    </source>
</evidence>
<dbReference type="GeneID" id="1464963"/>
<organism evidence="4 5">
    <name type="scientific">Pyrobaculum aerophilum</name>
    <dbReference type="NCBI Taxonomy" id="13773"/>
    <lineage>
        <taxon>Archaea</taxon>
        <taxon>Thermoproteota</taxon>
        <taxon>Thermoprotei</taxon>
        <taxon>Thermoproteales</taxon>
        <taxon>Thermoproteaceae</taxon>
        <taxon>Pyrobaculum</taxon>
    </lineage>
</organism>
<dbReference type="PROSITE" id="PS50983">
    <property type="entry name" value="FE_B12_PBP"/>
    <property type="match status" value="1"/>
</dbReference>
<evidence type="ECO:0000313" key="5">
    <source>
        <dbReference type="Proteomes" id="UP000651120"/>
    </source>
</evidence>
<feature type="domain" description="Fe/B12 periplasmic-binding" evidence="3">
    <location>
        <begin position="158"/>
        <end position="427"/>
    </location>
</feature>
<keyword evidence="1" id="KW-0175">Coiled coil</keyword>
<feature type="transmembrane region" description="Helical" evidence="2">
    <location>
        <begin position="7"/>
        <end position="30"/>
    </location>
</feature>
<dbReference type="OMA" id="GQAEWIK"/>
<evidence type="ECO:0000256" key="2">
    <source>
        <dbReference type="SAM" id="Phobius"/>
    </source>
</evidence>
<dbReference type="CDD" id="cd01141">
    <property type="entry name" value="TroA_d"/>
    <property type="match status" value="1"/>
</dbReference>
<dbReference type="Gene3D" id="3.40.50.1980">
    <property type="entry name" value="Nitrogenase molybdenum iron protein domain"/>
    <property type="match status" value="2"/>
</dbReference>
<keyword evidence="2" id="KW-0472">Membrane</keyword>
<dbReference type="EMBL" id="DUJP01000024">
    <property type="protein sequence ID" value="HII46902.1"/>
    <property type="molecule type" value="Genomic_DNA"/>
</dbReference>
<feature type="coiled-coil region" evidence="1">
    <location>
        <begin position="51"/>
        <end position="92"/>
    </location>
</feature>
<dbReference type="PANTHER" id="PTHR30535:SF34">
    <property type="entry name" value="MOLYBDATE-BINDING PROTEIN MOLA"/>
    <property type="match status" value="1"/>
</dbReference>
<reference evidence="4" key="1">
    <citation type="journal article" date="2020" name="bioRxiv">
        <title>A rank-normalized archaeal taxonomy based on genome phylogeny resolves widespread incomplete and uneven classifications.</title>
        <authorList>
            <person name="Rinke C."/>
            <person name="Chuvochina M."/>
            <person name="Mussig A.J."/>
            <person name="Chaumeil P.-A."/>
            <person name="Waite D.W."/>
            <person name="Whitman W.B."/>
            <person name="Parks D.H."/>
            <person name="Hugenholtz P."/>
        </authorList>
    </citation>
    <scope>NUCLEOTIDE SEQUENCE</scope>
    <source>
        <strain evidence="4">UBA8839</strain>
    </source>
</reference>
<evidence type="ECO:0000259" key="3">
    <source>
        <dbReference type="PROSITE" id="PS50983"/>
    </source>
</evidence>
<dbReference type="PANTHER" id="PTHR30535">
    <property type="entry name" value="VITAMIN B12-BINDING PROTEIN"/>
    <property type="match status" value="1"/>
</dbReference>
<keyword evidence="2" id="KW-1133">Transmembrane helix</keyword>
<dbReference type="InterPro" id="IPR050902">
    <property type="entry name" value="ABC_Transporter_SBP"/>
</dbReference>
<dbReference type="Pfam" id="PF01497">
    <property type="entry name" value="Peripla_BP_2"/>
    <property type="match status" value="1"/>
</dbReference>
<keyword evidence="2" id="KW-0812">Transmembrane</keyword>
<dbReference type="Proteomes" id="UP000651120">
    <property type="component" value="Unassembled WGS sequence"/>
</dbReference>
<evidence type="ECO:0000313" key="4">
    <source>
        <dbReference type="EMBL" id="HII46902.1"/>
    </source>
</evidence>
<accession>A0A832WJ19</accession>
<dbReference type="AlphaFoldDB" id="A0A832WJ19"/>
<dbReference type="InterPro" id="IPR002491">
    <property type="entry name" value="ABC_transptr_periplasmic_BD"/>
</dbReference>
<dbReference type="RefSeq" id="WP_011007215.1">
    <property type="nucleotide sequence ID" value="NZ_DUJP01000024.1"/>
</dbReference>
<name>A0A832WJ19_9CREN</name>
<sequence>MAQTQKILYTILGAAILAALAGLAVAIATYQSLSGLLPSLESRLGDISSSIKSLSAEVEGLKAALQARESQLASLNRSLAELAREVRTLRQVAGSPAGVVEVRYARLFTITYEGSVYILTDAMGRRILLVPRGMAQDLAAYYTDKYKPAVVIKYPMERAVYMSSTHVAMAYRLYKEADNAGVLKSIVGIMWGKEYDWYLPEVAEMLKNGSIADVGPAYSPNYELIAKLKPDVVFVYFYPGPYGTESVIKKLEQLGIPYVVINEFQEGDPLGRAEWIKFIAAFYNLTSAAVGIFNGIENKWRGLVSLVADLDRPRVAWFIIYGGVLYPAGAGARELIRLAGGRYAYANYSRVDLEVVLKHKNDVDILVWSGYGVKTIDDIIKIEPRLKELRPVILGRVYAYSPAFYQLSNAYPEKLLEELVWIIHPEAAPPGNFTLFVKLK</sequence>
<dbReference type="SUPFAM" id="SSF53807">
    <property type="entry name" value="Helical backbone' metal receptor"/>
    <property type="match status" value="1"/>
</dbReference>
<proteinExistence type="predicted"/>
<comment type="caution">
    <text evidence="4">The sequence shown here is derived from an EMBL/GenBank/DDBJ whole genome shotgun (WGS) entry which is preliminary data.</text>
</comment>
<protein>
    <submittedName>
        <fullName evidence="4">ABC transporter substrate-binding protein</fullName>
    </submittedName>
</protein>